<evidence type="ECO:0000256" key="12">
    <source>
        <dbReference type="ARBA" id="ARBA00022786"/>
    </source>
</evidence>
<evidence type="ECO:0000256" key="1">
    <source>
        <dbReference type="ARBA" id="ARBA00000900"/>
    </source>
</evidence>
<feature type="region of interest" description="Disordered" evidence="27">
    <location>
        <begin position="1024"/>
        <end position="1076"/>
    </location>
</feature>
<feature type="compositionally biased region" description="Basic and acidic residues" evidence="27">
    <location>
        <begin position="406"/>
        <end position="428"/>
    </location>
</feature>
<dbReference type="PROSITE" id="PS50103">
    <property type="entry name" value="ZF_C3H1"/>
    <property type="match status" value="1"/>
</dbReference>
<keyword evidence="8" id="KW-0597">Phosphoprotein</keyword>
<dbReference type="SUPFAM" id="SSF54928">
    <property type="entry name" value="RNA-binding domain, RBD"/>
    <property type="match status" value="1"/>
</dbReference>
<evidence type="ECO:0000256" key="27">
    <source>
        <dbReference type="SAM" id="MobiDB-lite"/>
    </source>
</evidence>
<keyword evidence="17" id="KW-0539">Nucleus</keyword>
<dbReference type="InterPro" id="IPR003954">
    <property type="entry name" value="RRM_euk-type"/>
</dbReference>
<keyword evidence="10 26" id="KW-0479">Metal-binding</keyword>
<evidence type="ECO:0000313" key="31">
    <source>
        <dbReference type="EMBL" id="JAN94939.1"/>
    </source>
</evidence>
<evidence type="ECO:0000256" key="5">
    <source>
        <dbReference type="ARBA" id="ARBA00012483"/>
    </source>
</evidence>
<feature type="compositionally biased region" description="Low complexity" evidence="27">
    <location>
        <begin position="445"/>
        <end position="471"/>
    </location>
</feature>
<evidence type="ECO:0000256" key="3">
    <source>
        <dbReference type="ARBA" id="ARBA00004496"/>
    </source>
</evidence>
<protein>
    <recommendedName>
        <fullName evidence="20">CCR4-NOT transcription complex subunit 4</fullName>
        <ecNumber evidence="5">2.3.2.27</ecNumber>
    </recommendedName>
    <alternativeName>
        <fullName evidence="23">CCR4-associated factor 4</fullName>
    </alternativeName>
    <alternativeName>
        <fullName evidence="24">E3 ubiquitin-protein ligase CNOT4</fullName>
    </alternativeName>
    <alternativeName>
        <fullName evidence="21">Potential transcriptional repressor NOT4Hp</fullName>
    </alternativeName>
    <alternativeName>
        <fullName evidence="22">RING-type E3 ubiquitin transferase CNOT4</fullName>
    </alternativeName>
</protein>
<evidence type="ECO:0000256" key="8">
    <source>
        <dbReference type="ARBA" id="ARBA00022553"/>
    </source>
</evidence>
<dbReference type="PROSITE" id="PS50102">
    <property type="entry name" value="RRM"/>
    <property type="match status" value="1"/>
</dbReference>
<dbReference type="VEuPathDB" id="VectorBase:AAEL026633"/>
<keyword evidence="11 26" id="KW-0863">Zinc-finger</keyword>
<feature type="zinc finger region" description="C3H1-type" evidence="26">
    <location>
        <begin position="193"/>
        <end position="220"/>
    </location>
</feature>
<dbReference type="EMBL" id="GDUN01000980">
    <property type="protein sequence ID" value="JAN94939.1"/>
    <property type="molecule type" value="mRNA"/>
</dbReference>
<feature type="compositionally biased region" description="Gly residues" evidence="27">
    <location>
        <begin position="291"/>
        <end position="309"/>
    </location>
</feature>
<dbReference type="EC" id="2.3.2.27" evidence="5"/>
<evidence type="ECO:0000256" key="17">
    <source>
        <dbReference type="ARBA" id="ARBA00023242"/>
    </source>
</evidence>
<comment type="subunit">
    <text evidence="19">Interacts with CNOT1 via its C-terminus but does not stably associate with the CCR4-NOT complex. Interacts (via RING domain) with UBE2D2. Interacts with ABCE1, PINK1 and PELO.</text>
</comment>
<dbReference type="GO" id="GO:0005829">
    <property type="term" value="C:cytosol"/>
    <property type="evidence" value="ECO:0007669"/>
    <property type="project" value="UniProtKB-ARBA"/>
</dbReference>
<feature type="compositionally biased region" description="Low complexity" evidence="27">
    <location>
        <begin position="310"/>
        <end position="319"/>
    </location>
</feature>
<comment type="subcellular location">
    <subcellularLocation>
        <location evidence="3">Cytoplasm</location>
    </subcellularLocation>
    <subcellularLocation>
        <location evidence="2">Nucleus</location>
    </subcellularLocation>
</comment>
<evidence type="ECO:0000256" key="9">
    <source>
        <dbReference type="ARBA" id="ARBA00022679"/>
    </source>
</evidence>
<evidence type="ECO:0000256" key="22">
    <source>
        <dbReference type="ARBA" id="ARBA00077837"/>
    </source>
</evidence>
<feature type="compositionally biased region" description="Low complexity" evidence="27">
    <location>
        <begin position="684"/>
        <end position="701"/>
    </location>
</feature>
<proteinExistence type="evidence at transcript level"/>
<keyword evidence="15 25" id="KW-0694">RNA-binding</keyword>
<dbReference type="SMART" id="SM00361">
    <property type="entry name" value="RRM_1"/>
    <property type="match status" value="1"/>
</dbReference>
<keyword evidence="14" id="KW-0832">Ubl conjugation</keyword>
<evidence type="ECO:0000259" key="29">
    <source>
        <dbReference type="PROSITE" id="PS50102"/>
    </source>
</evidence>
<dbReference type="InterPro" id="IPR013083">
    <property type="entry name" value="Znf_RING/FYVE/PHD"/>
</dbReference>
<keyword evidence="16" id="KW-0175">Coiled coil</keyword>
<feature type="compositionally biased region" description="Basic residues" evidence="27">
    <location>
        <begin position="393"/>
        <end position="405"/>
    </location>
</feature>
<dbReference type="InterPro" id="IPR000571">
    <property type="entry name" value="Znf_CCCH"/>
</dbReference>
<feature type="domain" description="RRM" evidence="29">
    <location>
        <begin position="111"/>
        <end position="196"/>
    </location>
</feature>
<evidence type="ECO:0000256" key="10">
    <source>
        <dbReference type="ARBA" id="ARBA00022723"/>
    </source>
</evidence>
<sequence>MNVMNNSSGDEEQVECPLCMEPLEVDDLNFYPCTCGYQICRFCWHRIRTDENELCPACRKAYPENPADFTPLSQEQIAAFKAEKRQRDQQRKAKISENRKHLANVRVVQKNLVFVVGLPPRLADPEILKKHEYFGKYGKIHKVVINPSTTYAGVQQGPSASAYVTYINNNDALKAIQSVNNIMLDNRLIKTSLGTTKYCSHFMKNQTCPKPDCMYLHELGDQEASFTKEEMHQGKHQEYEKRLHDTMQAQLGLTSANGGGGPAGGTTGPSLNGTTAGVGGGAIGSSNSTSGGVGNGNGSSSTGGNGTGTGTTTNGIIANGTGGSGKTGDSKHISDITNGPIQSKEAWPSLSTTPINGSTHGNGGGGSNKENKINGKTVGSNKENATRSDRKHEKSRTKGGRKHRNSRDTDRDHHNSKEHPVSSKDSSHSKQNSNRSNSKDSTIPVTSSANSRTVSNSSSSTSTSSTTVIGSSNGKVSVAAVVAGLANGDEANKEVQNNSKNLKQTAINGCVSTNGTTTNGGGKLVAVQHIVDELDDDDDELEFEDLDNDALSSDNDGKTDTPSLSSSGSSHAGGDSGSTLSESPSGKSSPSAFPDPLTAVNNVITTGSTTTVSTSSAEDSAITTSPSNTAITNGISSSSSSYTTTSSTLTSAGIVSSTEEKSTEPVITSSSSLFGSGNDEVNLTTTTVTTSAANKQQQQQPHQPPNGLNKVNSLIDNTTSRFSKLGIFDDNSSFFSHSTFDTYNYNKLDGVVNGNLESNQSSGLTSSQLPDLLSGTNDTNEQHTKEILKNLGNLQQQQHQQQQQQQHHLLNNLQLQQQLNGLGLGNGSVDSLTGLGTGNTDDWEAAFSKYVIRNKLDVEHHEDLLRIQELQKRNLINSGLNVTQFNGFNGDYSDYFHNTNELNSRLLSQQHQQQAHQRLQQQQQQQQHSELSHIYAGNMSKFFDFHKNQQQQAAQQQNPPFLHNGHSSLSAADPMNIASLLENSRLNSHFLDQHSNGLLGSQLQKQRMLNGQLNAHNVLLNGANPQQQQQQQPPTQSQQQQPNNRLHNSQQQQQQQPQPQQQYPQQTPIVDDDLGFDPFFETQKALAELINDEINQQQISQSAAAAAAAAAAANHSKLMENVQRTRMPPPGFNHMNAFGFGVPRAQVSGSKILPFMNLTNSAQQQQQQQQPQQSNWGQQLQQQQQQQQQQQFMGFQQNEQNHLTSSQPQNGHNKAGYGNNFTDWTSFDPAIVSFRQFSFMNGPNQPGDMFLSAQQNQLNQQNLQQQGQGFGHHGINLQSSLMNQQQQQQQQQPGNPQAQVNYEDIFLHHQHQPHQQKQEHLYRQQQLSEQQANRNLHAYLSNLGYQFLTS</sequence>
<dbReference type="PANTHER" id="PTHR12603">
    <property type="entry name" value="CCR4-NOT TRANSCRIPTION COMPLEX RELATED"/>
    <property type="match status" value="1"/>
</dbReference>
<dbReference type="FunFam" id="3.30.40.10:FF:000006">
    <property type="entry name" value="CCR4-NOT transcription complex subunit 4"/>
    <property type="match status" value="1"/>
</dbReference>
<dbReference type="GO" id="GO:0016567">
    <property type="term" value="P:protein ubiquitination"/>
    <property type="evidence" value="ECO:0007669"/>
    <property type="project" value="TreeGrafter"/>
</dbReference>
<feature type="compositionally biased region" description="Low complexity" evidence="27">
    <location>
        <begin position="605"/>
        <end position="616"/>
    </location>
</feature>
<evidence type="ECO:0000256" key="23">
    <source>
        <dbReference type="ARBA" id="ARBA00083547"/>
    </source>
</evidence>
<feature type="domain" description="C3H1-type" evidence="30">
    <location>
        <begin position="193"/>
        <end position="220"/>
    </location>
</feature>
<keyword evidence="9" id="KW-0808">Transferase</keyword>
<feature type="compositionally biased region" description="Low complexity" evidence="27">
    <location>
        <begin position="627"/>
        <end position="653"/>
    </location>
</feature>
<feature type="region of interest" description="Disordered" evidence="27">
    <location>
        <begin position="1199"/>
        <end position="1218"/>
    </location>
</feature>
<dbReference type="Gene3D" id="3.30.40.10">
    <property type="entry name" value="Zinc/RING finger domain, C3HC4 (zinc finger)"/>
    <property type="match status" value="1"/>
</dbReference>
<evidence type="ECO:0000256" key="15">
    <source>
        <dbReference type="ARBA" id="ARBA00022884"/>
    </source>
</evidence>
<dbReference type="FunCoup" id="A0A0P6JRU7">
    <property type="interactions" value="70"/>
</dbReference>
<dbReference type="SUPFAM" id="SSF57850">
    <property type="entry name" value="RING/U-box"/>
    <property type="match status" value="1"/>
</dbReference>
<evidence type="ECO:0000256" key="16">
    <source>
        <dbReference type="ARBA" id="ARBA00023054"/>
    </source>
</evidence>
<dbReference type="GO" id="GO:0061630">
    <property type="term" value="F:ubiquitin protein ligase activity"/>
    <property type="evidence" value="ECO:0007669"/>
    <property type="project" value="UniProtKB-EC"/>
</dbReference>
<evidence type="ECO:0000256" key="26">
    <source>
        <dbReference type="PROSITE-ProRule" id="PRU00723"/>
    </source>
</evidence>
<evidence type="ECO:0000256" key="18">
    <source>
        <dbReference type="ARBA" id="ARBA00057081"/>
    </source>
</evidence>
<dbReference type="InterPro" id="IPR039780">
    <property type="entry name" value="Mot2"/>
</dbReference>
<keyword evidence="12" id="KW-0833">Ubl conjugation pathway</keyword>
<dbReference type="InterPro" id="IPR000504">
    <property type="entry name" value="RRM_dom"/>
</dbReference>
<dbReference type="GO" id="GO:0005634">
    <property type="term" value="C:nucleus"/>
    <property type="evidence" value="ECO:0007669"/>
    <property type="project" value="UniProtKB-SubCell"/>
</dbReference>
<comment type="catalytic activity">
    <reaction evidence="1">
        <text>S-ubiquitinyl-[E2 ubiquitin-conjugating enzyme]-L-cysteine + [acceptor protein]-L-lysine = [E2 ubiquitin-conjugating enzyme]-L-cysteine + N(6)-ubiquitinyl-[acceptor protein]-L-lysine.</text>
        <dbReference type="EC" id="2.3.2.27"/>
    </reaction>
</comment>
<dbReference type="PANTHER" id="PTHR12603:SF0">
    <property type="entry name" value="CCR4-NOT TRANSCRIPTION COMPLEX SUBUNIT 4"/>
    <property type="match status" value="1"/>
</dbReference>
<feature type="compositionally biased region" description="Gly residues" evidence="27">
    <location>
        <begin position="257"/>
        <end position="267"/>
    </location>
</feature>
<feature type="compositionally biased region" description="Low complexity" evidence="27">
    <location>
        <begin position="563"/>
        <end position="594"/>
    </location>
</feature>
<dbReference type="GO" id="GO:0003723">
    <property type="term" value="F:RNA binding"/>
    <property type="evidence" value="ECO:0007669"/>
    <property type="project" value="UniProtKB-UniRule"/>
</dbReference>
<dbReference type="FunFam" id="3.30.70.330:FF:000044">
    <property type="entry name" value="Putative ccr4-not transcription complex subunit 4"/>
    <property type="match status" value="1"/>
</dbReference>
<keyword evidence="7" id="KW-0963">Cytoplasm</keyword>
<feature type="domain" description="RING-type" evidence="28">
    <location>
        <begin position="16"/>
        <end position="59"/>
    </location>
</feature>
<dbReference type="InParanoid" id="A0A0P6JRU7"/>
<feature type="compositionally biased region" description="Low complexity" evidence="27">
    <location>
        <begin position="1050"/>
        <end position="1066"/>
    </location>
</feature>
<feature type="region of interest" description="Disordered" evidence="27">
    <location>
        <begin position="907"/>
        <end position="930"/>
    </location>
</feature>
<evidence type="ECO:0000256" key="7">
    <source>
        <dbReference type="ARBA" id="ARBA00022490"/>
    </source>
</evidence>
<comment type="function">
    <text evidence="18">Has E3 ubiquitin ligase activity, promoting ubiquitination and degradation of target proteins. Involved in activation of the JAK/STAT pathway. Catalyzes ubiquitination of methylated RBM15. Plays a role in quality control of translation of mitochondrial outer membrane-localized mRNA. As part of the PINK1-regulated signaling, upon mitochondria damage, ubiquitinates ABCE1 and thereby recruits autophagy receptors to the mitochondrial outer membrane to initiate mitophagy.</text>
</comment>
<feature type="region of interest" description="Disordered" evidence="27">
    <location>
        <begin position="947"/>
        <end position="970"/>
    </location>
</feature>
<evidence type="ECO:0000256" key="19">
    <source>
        <dbReference type="ARBA" id="ARBA00062432"/>
    </source>
</evidence>
<reference evidence="31" key="1">
    <citation type="journal article" date="2016" name="PLoS ONE">
        <title>A Deep Insight into the Sialome of Male and Female Aedes aegypti Mosquitoes.</title>
        <authorList>
            <person name="Ribeiro J.M."/>
            <person name="Martin-Martin I."/>
            <person name="Arca B."/>
            <person name="Calvo E."/>
        </authorList>
    </citation>
    <scope>NUCLEOTIDE SEQUENCE</scope>
    <source>
        <strain evidence="31">Liverpool</strain>
        <tissue evidence="31">Salivary glands</tissue>
    </source>
</reference>
<evidence type="ECO:0000256" key="14">
    <source>
        <dbReference type="ARBA" id="ARBA00022843"/>
    </source>
</evidence>
<dbReference type="CDD" id="cd16618">
    <property type="entry name" value="mRING-HC-C4C4_CNOT4"/>
    <property type="match status" value="1"/>
</dbReference>
<evidence type="ECO:0000256" key="25">
    <source>
        <dbReference type="PROSITE-ProRule" id="PRU00176"/>
    </source>
</evidence>
<dbReference type="InterPro" id="IPR034261">
    <property type="entry name" value="CNOT4_RRM"/>
</dbReference>
<dbReference type="GO" id="GO:0030014">
    <property type="term" value="C:CCR4-NOT complex"/>
    <property type="evidence" value="ECO:0007669"/>
    <property type="project" value="InterPro"/>
</dbReference>
<keyword evidence="13 26" id="KW-0862">Zinc</keyword>
<feature type="region of interest" description="Disordered" evidence="27">
    <location>
        <begin position="1163"/>
        <end position="1194"/>
    </location>
</feature>
<comment type="pathway">
    <text evidence="4">Protein modification; protein ubiquitination.</text>
</comment>
<dbReference type="GO" id="GO:0008270">
    <property type="term" value="F:zinc ion binding"/>
    <property type="evidence" value="ECO:0007669"/>
    <property type="project" value="UniProtKB-KW"/>
</dbReference>
<feature type="region of interest" description="Disordered" evidence="27">
    <location>
        <begin position="252"/>
        <end position="471"/>
    </location>
</feature>
<dbReference type="CDD" id="cd12438">
    <property type="entry name" value="RRM_CNOT4"/>
    <property type="match status" value="1"/>
</dbReference>
<evidence type="ECO:0000256" key="11">
    <source>
        <dbReference type="ARBA" id="ARBA00022771"/>
    </source>
</evidence>
<dbReference type="InterPro" id="IPR035979">
    <property type="entry name" value="RBD_domain_sf"/>
</dbReference>
<evidence type="ECO:0000259" key="28">
    <source>
        <dbReference type="PROSITE" id="PS50089"/>
    </source>
</evidence>
<dbReference type="InterPro" id="IPR039515">
    <property type="entry name" value="NOT4_mRING-HC-C4C4"/>
</dbReference>
<organism evidence="31">
    <name type="scientific">Aedes aegypti</name>
    <name type="common">Yellowfever mosquito</name>
    <name type="synonym">Culex aegypti</name>
    <dbReference type="NCBI Taxonomy" id="7159"/>
    <lineage>
        <taxon>Eukaryota</taxon>
        <taxon>Metazoa</taxon>
        <taxon>Ecdysozoa</taxon>
        <taxon>Arthropoda</taxon>
        <taxon>Hexapoda</taxon>
        <taxon>Insecta</taxon>
        <taxon>Pterygota</taxon>
        <taxon>Neoptera</taxon>
        <taxon>Endopterygota</taxon>
        <taxon>Diptera</taxon>
        <taxon>Nematocera</taxon>
        <taxon>Culicoidea</taxon>
        <taxon>Culicidae</taxon>
        <taxon>Culicinae</taxon>
        <taxon>Aedini</taxon>
        <taxon>Aedes</taxon>
        <taxon>Stegomyia</taxon>
    </lineage>
</organism>
<dbReference type="Gene3D" id="3.30.70.330">
    <property type="match status" value="1"/>
</dbReference>
<evidence type="ECO:0000256" key="6">
    <source>
        <dbReference type="ARBA" id="ARBA00022481"/>
    </source>
</evidence>
<keyword evidence="6" id="KW-0488">Methylation</keyword>
<evidence type="ECO:0000256" key="2">
    <source>
        <dbReference type="ARBA" id="ARBA00004123"/>
    </source>
</evidence>
<feature type="region of interest" description="Disordered" evidence="27">
    <location>
        <begin position="759"/>
        <end position="779"/>
    </location>
</feature>
<feature type="compositionally biased region" description="Polar residues" evidence="27">
    <location>
        <begin position="617"/>
        <end position="626"/>
    </location>
</feature>
<feature type="compositionally biased region" description="Low complexity" evidence="27">
    <location>
        <begin position="1025"/>
        <end position="1042"/>
    </location>
</feature>
<dbReference type="PROSITE" id="PS50089">
    <property type="entry name" value="ZF_RING_2"/>
    <property type="match status" value="1"/>
</dbReference>
<evidence type="ECO:0000256" key="13">
    <source>
        <dbReference type="ARBA" id="ARBA00022833"/>
    </source>
</evidence>
<evidence type="ECO:0000256" key="4">
    <source>
        <dbReference type="ARBA" id="ARBA00004906"/>
    </source>
</evidence>
<feature type="compositionally biased region" description="Polar residues" evidence="27">
    <location>
        <begin position="435"/>
        <end position="444"/>
    </location>
</feature>
<feature type="region of interest" description="Disordered" evidence="27">
    <location>
        <begin position="548"/>
        <end position="713"/>
    </location>
</feature>
<evidence type="ECO:0000256" key="20">
    <source>
        <dbReference type="ARBA" id="ARBA00071435"/>
    </source>
</evidence>
<evidence type="ECO:0000256" key="21">
    <source>
        <dbReference type="ARBA" id="ARBA00075062"/>
    </source>
</evidence>
<dbReference type="InterPro" id="IPR001841">
    <property type="entry name" value="Znf_RING"/>
</dbReference>
<dbReference type="InterPro" id="IPR012677">
    <property type="entry name" value="Nucleotide-bd_a/b_plait_sf"/>
</dbReference>
<feature type="compositionally biased region" description="Polar residues" evidence="27">
    <location>
        <begin position="1201"/>
        <end position="1212"/>
    </location>
</feature>
<evidence type="ECO:0000256" key="24">
    <source>
        <dbReference type="ARBA" id="ARBA00083942"/>
    </source>
</evidence>
<name>A0A0P6JRU7_AEDAE</name>
<evidence type="ECO:0000259" key="30">
    <source>
        <dbReference type="PROSITE" id="PS50103"/>
    </source>
</evidence>
<dbReference type="Pfam" id="PF14570">
    <property type="entry name" value="zf-RING_4"/>
    <property type="match status" value="1"/>
</dbReference>
<dbReference type="Pfam" id="PF00076">
    <property type="entry name" value="RRM_1"/>
    <property type="match status" value="1"/>
</dbReference>
<feature type="compositionally biased region" description="Polar residues" evidence="27">
    <location>
        <begin position="665"/>
        <end position="683"/>
    </location>
</feature>
<accession>A0A0P6JRU7</accession>